<dbReference type="InterPro" id="IPR002018">
    <property type="entry name" value="CarbesteraseB"/>
</dbReference>
<name>A0A1Y1NME5_PHOPY</name>
<gene>
    <name evidence="9" type="ORF">PPYR_08786</name>
</gene>
<evidence type="ECO:0000256" key="1">
    <source>
        <dbReference type="ARBA" id="ARBA00005964"/>
    </source>
</evidence>
<dbReference type="InParanoid" id="A0A1Y1NME5"/>
<dbReference type="EMBL" id="VVIM01000006">
    <property type="protein sequence ID" value="KAB0797793.1"/>
    <property type="molecule type" value="Genomic_DNA"/>
</dbReference>
<dbReference type="Gene3D" id="3.40.50.1820">
    <property type="entry name" value="alpha/beta hydrolase"/>
    <property type="match status" value="1"/>
</dbReference>
<reference evidence="9" key="3">
    <citation type="submission" date="2019-08" db="EMBL/GenBank/DDBJ databases">
        <authorList>
            <consortium name="Photinus pyralis genome working group"/>
            <person name="Fallon T.R."/>
            <person name="Sander Lower S.E."/>
            <person name="Weng J.-K."/>
        </authorList>
    </citation>
    <scope>NUCLEOTIDE SEQUENCE</scope>
    <source>
        <strain evidence="9">1611_PpyrPB1</strain>
        <tissue evidence="9">Whole body</tissue>
    </source>
</reference>
<proteinExistence type="inferred from homology"/>
<evidence type="ECO:0000256" key="2">
    <source>
        <dbReference type="ARBA" id="ARBA00022487"/>
    </source>
</evidence>
<dbReference type="EC" id="3.1.1.-" evidence="6"/>
<evidence type="ECO:0000256" key="6">
    <source>
        <dbReference type="RuleBase" id="RU361235"/>
    </source>
</evidence>
<dbReference type="CDD" id="cd00312">
    <property type="entry name" value="Esterase_lipase"/>
    <property type="match status" value="1"/>
</dbReference>
<evidence type="ECO:0000256" key="3">
    <source>
        <dbReference type="ARBA" id="ARBA00022801"/>
    </source>
</evidence>
<dbReference type="Proteomes" id="UP000327044">
    <property type="component" value="Unassembled WGS sequence"/>
</dbReference>
<dbReference type="OrthoDB" id="19653at2759"/>
<reference evidence="9 10" key="2">
    <citation type="journal article" date="2018" name="Elife">
        <title>Firefly genomes illuminate parallel origins of bioluminescence in beetles.</title>
        <authorList>
            <person name="Fallon T.R."/>
            <person name="Lower S.E."/>
            <person name="Chang C.H."/>
            <person name="Bessho-Uehara M."/>
            <person name="Martin G.J."/>
            <person name="Bewick A.J."/>
            <person name="Behringer M."/>
            <person name="Debat H.J."/>
            <person name="Wong I."/>
            <person name="Day J.C."/>
            <person name="Suvorov A."/>
            <person name="Silva C.J."/>
            <person name="Stanger-Hall K.F."/>
            <person name="Hall D.W."/>
            <person name="Schmitz R.J."/>
            <person name="Nelson D.R."/>
            <person name="Lewis S.M."/>
            <person name="Shigenobu S."/>
            <person name="Bybee S.M."/>
            <person name="Larracuente A.M."/>
            <person name="Oba Y."/>
            <person name="Weng J.K."/>
        </authorList>
    </citation>
    <scope>NUCLEOTIDE SEQUENCE [LARGE SCALE GENOMIC DNA]</scope>
    <source>
        <strain evidence="9">1611_PpyrPB1</strain>
        <tissue evidence="9">Whole body</tissue>
    </source>
</reference>
<evidence type="ECO:0000313" key="9">
    <source>
        <dbReference type="EMBL" id="KAB0797793.1"/>
    </source>
</evidence>
<feature type="chain" id="PRO_5033828510" description="Carboxylic ester hydrolase" evidence="6">
    <location>
        <begin position="22"/>
        <end position="563"/>
    </location>
</feature>
<keyword evidence="2" id="KW-0719">Serine esterase</keyword>
<protein>
    <recommendedName>
        <fullName evidence="6">Carboxylic ester hydrolase</fullName>
        <ecNumber evidence="6">3.1.1.-</ecNumber>
    </recommendedName>
</protein>
<feature type="domain" description="Carboxylesterase type B" evidence="7">
    <location>
        <begin position="27"/>
        <end position="547"/>
    </location>
</feature>
<evidence type="ECO:0000313" key="10">
    <source>
        <dbReference type="Proteomes" id="UP000327044"/>
    </source>
</evidence>
<dbReference type="GO" id="GO:0052689">
    <property type="term" value="F:carboxylic ester hydrolase activity"/>
    <property type="evidence" value="ECO:0007669"/>
    <property type="project" value="UniProtKB-KW"/>
</dbReference>
<evidence type="ECO:0000313" key="8">
    <source>
        <dbReference type="EMBL" id="JAV97087.1"/>
    </source>
</evidence>
<dbReference type="SUPFAM" id="SSF53474">
    <property type="entry name" value="alpha/beta-Hydrolases"/>
    <property type="match status" value="1"/>
</dbReference>
<sequence length="563" mass="63362">MHVKLSYMFVLHFLYILRVQSHDEGRPMVKLNEGRVIGTYMSTRNGNKISAYMGIRYAEPPVGNLRFMPPTPTKPLTGDWEATKFGSICPQEDLFSPTPNYFQGDEDCLFLNVFTPQMNETKTKSYAVMLFIHGGGYFFGSANFYGPGYLLDENVILVTTNYRIGALGFLSTGDSVVPGNNGLKDQVVALRWVRDNIQAFGGDPNRITIFGESAGAASVHLHMFSPLSRGLFNNAISQSGTAFNFWAFRDTNAAVEDGKVLAKHFGCSTEDHYRMVECLQSVDAKAIVQARRIFYEWADEPIISFTPVVEPIQNGAFLPVHPLSVLKQGNYAPVPWISGVNSEEGAIKFSPIFLQKKLLEDLNQDFNHIMALTVNTKNKKFENDASKIREFYFGTKKIGADTFVNSVNLYSDLYFTVATQNAVNLHFKYSQQPVYYYMYSHAGRNSATESFLPAFRHGASHADELLLLFPMAGLFENTPLDHIDYHYSNLLVKLWTNFAKYGDPTPSTNSIITVKWQPVKTADLEYYHIGGGVHVSSNLYSERMKFWKAFKSGIESVVTHDEL</sequence>
<keyword evidence="3 6" id="KW-0378">Hydrolase</keyword>
<keyword evidence="10" id="KW-1185">Reference proteome</keyword>
<dbReference type="PROSITE" id="PS00941">
    <property type="entry name" value="CARBOXYLESTERASE_B_2"/>
    <property type="match status" value="1"/>
</dbReference>
<keyword evidence="4" id="KW-1015">Disulfide bond</keyword>
<dbReference type="AlphaFoldDB" id="A0A1Y1NME5"/>
<reference evidence="8" key="1">
    <citation type="journal article" date="2016" name="Sci. Rep.">
        <title>Molecular characterization of firefly nuptial gifts: a multi-omics approach sheds light on postcopulatory sexual selection.</title>
        <authorList>
            <person name="Al-Wathiqui N."/>
            <person name="Fallon T.R."/>
            <person name="South A."/>
            <person name="Weng J.K."/>
            <person name="Lewis S.M."/>
        </authorList>
    </citation>
    <scope>NUCLEOTIDE SEQUENCE</scope>
</reference>
<dbReference type="PROSITE" id="PS00122">
    <property type="entry name" value="CARBOXYLESTERASE_B_1"/>
    <property type="match status" value="1"/>
</dbReference>
<dbReference type="Pfam" id="PF00135">
    <property type="entry name" value="COesterase"/>
    <property type="match status" value="1"/>
</dbReference>
<feature type="signal peptide" evidence="6">
    <location>
        <begin position="1"/>
        <end position="21"/>
    </location>
</feature>
<dbReference type="EMBL" id="GEZM01002886">
    <property type="protein sequence ID" value="JAV97087.1"/>
    <property type="molecule type" value="Transcribed_RNA"/>
</dbReference>
<dbReference type="InterPro" id="IPR029058">
    <property type="entry name" value="AB_hydrolase_fold"/>
</dbReference>
<evidence type="ECO:0000256" key="4">
    <source>
        <dbReference type="ARBA" id="ARBA00023157"/>
    </source>
</evidence>
<dbReference type="InterPro" id="IPR019826">
    <property type="entry name" value="Carboxylesterase_B_AS"/>
</dbReference>
<evidence type="ECO:0000259" key="7">
    <source>
        <dbReference type="Pfam" id="PF00135"/>
    </source>
</evidence>
<keyword evidence="5" id="KW-0325">Glycoprotein</keyword>
<dbReference type="InterPro" id="IPR019819">
    <property type="entry name" value="Carboxylesterase_B_CS"/>
</dbReference>
<dbReference type="InterPro" id="IPR050309">
    <property type="entry name" value="Type-B_Carboxylest/Lipase"/>
</dbReference>
<dbReference type="PANTHER" id="PTHR11559">
    <property type="entry name" value="CARBOXYLESTERASE"/>
    <property type="match status" value="1"/>
</dbReference>
<accession>A0A1Y1NME5</accession>
<keyword evidence="6" id="KW-0732">Signal</keyword>
<organism evidence="8">
    <name type="scientific">Photinus pyralis</name>
    <name type="common">Common eastern firefly</name>
    <name type="synonym">Lampyris pyralis</name>
    <dbReference type="NCBI Taxonomy" id="7054"/>
    <lineage>
        <taxon>Eukaryota</taxon>
        <taxon>Metazoa</taxon>
        <taxon>Ecdysozoa</taxon>
        <taxon>Arthropoda</taxon>
        <taxon>Hexapoda</taxon>
        <taxon>Insecta</taxon>
        <taxon>Pterygota</taxon>
        <taxon>Neoptera</taxon>
        <taxon>Endopterygota</taxon>
        <taxon>Coleoptera</taxon>
        <taxon>Polyphaga</taxon>
        <taxon>Elateriformia</taxon>
        <taxon>Elateroidea</taxon>
        <taxon>Lampyridae</taxon>
        <taxon>Lampyrinae</taxon>
        <taxon>Photinus</taxon>
    </lineage>
</organism>
<evidence type="ECO:0000256" key="5">
    <source>
        <dbReference type="ARBA" id="ARBA00023180"/>
    </source>
</evidence>
<comment type="similarity">
    <text evidence="1 6">Belongs to the type-B carboxylesterase/lipase family.</text>
</comment>